<dbReference type="CDD" id="cd06261">
    <property type="entry name" value="TM_PBP2"/>
    <property type="match status" value="1"/>
</dbReference>
<feature type="transmembrane region" description="Helical" evidence="14">
    <location>
        <begin position="414"/>
        <end position="435"/>
    </location>
</feature>
<feature type="transmembrane region" description="Helical" evidence="14">
    <location>
        <begin position="379"/>
        <end position="402"/>
    </location>
</feature>
<feature type="transmembrane region" description="Helical" evidence="14">
    <location>
        <begin position="250"/>
        <end position="275"/>
    </location>
</feature>
<keyword evidence="13 14" id="KW-0472">Membrane</keyword>
<feature type="domain" description="ABC transporter" evidence="15">
    <location>
        <begin position="445"/>
        <end position="682"/>
    </location>
</feature>
<dbReference type="SUPFAM" id="SSF54631">
    <property type="entry name" value="CBS-domain pair"/>
    <property type="match status" value="1"/>
</dbReference>
<keyword evidence="3" id="KW-0813">Transport</keyword>
<dbReference type="GO" id="GO:0055085">
    <property type="term" value="P:transmembrane transport"/>
    <property type="evidence" value="ECO:0007669"/>
    <property type="project" value="InterPro"/>
</dbReference>
<evidence type="ECO:0000256" key="8">
    <source>
        <dbReference type="ARBA" id="ARBA00022840"/>
    </source>
</evidence>
<dbReference type="SUPFAM" id="SSF55469">
    <property type="entry name" value="FMN-dependent nitroreductase-like"/>
    <property type="match status" value="1"/>
</dbReference>
<dbReference type="GO" id="GO:0005524">
    <property type="term" value="F:ATP binding"/>
    <property type="evidence" value="ECO:0007669"/>
    <property type="project" value="UniProtKB-KW"/>
</dbReference>
<evidence type="ECO:0000256" key="13">
    <source>
        <dbReference type="ARBA" id="ARBA00023136"/>
    </source>
</evidence>
<evidence type="ECO:0000256" key="2">
    <source>
        <dbReference type="ARBA" id="ARBA00005417"/>
    </source>
</evidence>
<dbReference type="InterPro" id="IPR035906">
    <property type="entry name" value="MetI-like_sf"/>
</dbReference>
<evidence type="ECO:0000256" key="12">
    <source>
        <dbReference type="ARBA" id="ARBA00023032"/>
    </source>
</evidence>
<keyword evidence="7" id="KW-0547">Nucleotide-binding</keyword>
<proteinExistence type="inferred from homology"/>
<evidence type="ECO:0000256" key="14">
    <source>
        <dbReference type="SAM" id="Phobius"/>
    </source>
</evidence>
<dbReference type="InterPro" id="IPR003439">
    <property type="entry name" value="ABC_transporter-like_ATP-bd"/>
</dbReference>
<dbReference type="PROSITE" id="PS50893">
    <property type="entry name" value="ABC_TRANSPORTER_2"/>
    <property type="match status" value="1"/>
</dbReference>
<dbReference type="SUPFAM" id="SSF161098">
    <property type="entry name" value="MetI-like"/>
    <property type="match status" value="1"/>
</dbReference>
<evidence type="ECO:0000259" key="16">
    <source>
        <dbReference type="PROSITE" id="PS50928"/>
    </source>
</evidence>
<evidence type="ECO:0008006" key="19">
    <source>
        <dbReference type="Google" id="ProtNLM"/>
    </source>
</evidence>
<evidence type="ECO:0000256" key="7">
    <source>
        <dbReference type="ARBA" id="ARBA00022741"/>
    </source>
</evidence>
<evidence type="ECO:0000256" key="4">
    <source>
        <dbReference type="ARBA" id="ARBA00022630"/>
    </source>
</evidence>
<dbReference type="EMBL" id="JYNV01000060">
    <property type="protein sequence ID" value="KZM27575.1"/>
    <property type="molecule type" value="Genomic_DNA"/>
</dbReference>
<sequence>MSLDAATPFTAQQLDEAGRELLFTAARTANSFSNEPVTDDELTAIWELAKWAPTAANTNPLRVLFVRTEEGKARLVEHMADGNKAKTEAAPAVAVLAVDTEFYKHIPNLFPIRPEMKDYFESDEAAASSTSRFNAALQAGYVILAIRAQGLVAGPMAGFDADGIDGEFFADGRFKTILVVNIGHPGENPWFDLEGNPSAYGGCGESPCAPVGVEGRRSSEQKSEESGFGNMGALWDFVVARRQQLLTDSYLHVSAVIQSVIIATIAAVIIGILVYRSPAGSSIATALASTILTVPSFALLGLLIPILGLGVAPTITALILYALLPIIRNTIIGLDAVNPAITDAARGVGMNRMHVLSRIELPIAWPSILTGMRVSTQMLMGILAIAAYAKGPGLGNLIFSGLSRVGSPNAVPQALVGTVLIVILALILDGIYVVIGHQKVSGVEIVLESVTKRYPGQKAAAVDNVSLTVPAGEIVVFVGPSGCGKTTTMRMINRLIEPTSGKITIDGKDALSIDPDKLRRGIGYSIQQAGLFPHFTIAKNVATVPGLIGWDKKRIAARTDEMLDLVGLDPDTYRDRYPRQLSGGQQQRVGVARALAADPPVLLMDEPFGAVDPITRGLLQDELMRLQSELGKTIVFVTHDFNEAVKLGDRIAVLGNQSSIMQYDTPEAILANPANDMVAGFVGADASLKQLTLTRVRQIKLKQCLTARETDSVDDLRTALAARKWKWALILDQRGRPLRWVSPGHLAHASTLRGVGNEIGEAVSIQSTLQDALEALLAESNASTVVTGRRGEYVGLITIDTLVSHLSEMREEHAHDHDEEPDTENVEG</sequence>
<evidence type="ECO:0000313" key="18">
    <source>
        <dbReference type="Proteomes" id="UP000076837"/>
    </source>
</evidence>
<dbReference type="STRING" id="5454.A0A163L885"/>
<dbReference type="PROSITE" id="PS50928">
    <property type="entry name" value="ABC_TM1"/>
    <property type="match status" value="1"/>
</dbReference>
<keyword evidence="5" id="KW-0288">FMN</keyword>
<dbReference type="AlphaFoldDB" id="A0A163L885"/>
<dbReference type="InterPro" id="IPR000415">
    <property type="entry name" value="Nitroreductase-like"/>
</dbReference>
<keyword evidence="18" id="KW-1185">Reference proteome</keyword>
<evidence type="ECO:0000256" key="11">
    <source>
        <dbReference type="ARBA" id="ARBA00023002"/>
    </source>
</evidence>
<dbReference type="SUPFAM" id="SSF52540">
    <property type="entry name" value="P-loop containing nucleoside triphosphate hydrolases"/>
    <property type="match status" value="1"/>
</dbReference>
<keyword evidence="9" id="KW-0521">NADP</keyword>
<dbReference type="Pfam" id="PF00005">
    <property type="entry name" value="ABC_tran"/>
    <property type="match status" value="1"/>
</dbReference>
<comment type="caution">
    <text evidence="17">The sequence shown here is derived from an EMBL/GenBank/DDBJ whole genome shotgun (WGS) entry which is preliminary data.</text>
</comment>
<dbReference type="NCBIfam" id="NF003768">
    <property type="entry name" value="PRK05365.1"/>
    <property type="match status" value="1"/>
</dbReference>
<feature type="transmembrane region" description="Helical" evidence="14">
    <location>
        <begin position="282"/>
        <end position="300"/>
    </location>
</feature>
<evidence type="ECO:0000256" key="10">
    <source>
        <dbReference type="ARBA" id="ARBA00022989"/>
    </source>
</evidence>
<keyword evidence="10 14" id="KW-1133">Transmembrane helix</keyword>
<keyword evidence="6 14" id="KW-0812">Transmembrane</keyword>
<evidence type="ECO:0000256" key="5">
    <source>
        <dbReference type="ARBA" id="ARBA00022643"/>
    </source>
</evidence>
<dbReference type="InterPro" id="IPR027417">
    <property type="entry name" value="P-loop_NTPase"/>
</dbReference>
<dbReference type="CDD" id="cd03295">
    <property type="entry name" value="ABC_OpuCA_Osmoprotection"/>
    <property type="match status" value="1"/>
</dbReference>
<dbReference type="Proteomes" id="UP000076837">
    <property type="component" value="Unassembled WGS sequence"/>
</dbReference>
<keyword evidence="12" id="KW-0764">Sulfate transport</keyword>
<dbReference type="PANTHER" id="PTHR43117:SF4">
    <property type="entry name" value="OSMOPROTECTANT IMPORT ATP-BINDING PROTEIN OSMV"/>
    <property type="match status" value="1"/>
</dbReference>
<reference evidence="17 18" key="1">
    <citation type="journal article" date="2016" name="Sci. Rep.">
        <title>Draft genome sequencing and secretome analysis of fungal phytopathogen Ascochyta rabiei provides insight into the necrotrophic effector repertoire.</title>
        <authorList>
            <person name="Verma S."/>
            <person name="Gazara R.K."/>
            <person name="Nizam S."/>
            <person name="Parween S."/>
            <person name="Chattopadhyay D."/>
            <person name="Verma P.K."/>
        </authorList>
    </citation>
    <scope>NUCLEOTIDE SEQUENCE [LARGE SCALE GENOMIC DNA]</scope>
    <source>
        <strain evidence="17 18">ArDII</strain>
    </source>
</reference>
<evidence type="ECO:0000256" key="6">
    <source>
        <dbReference type="ARBA" id="ARBA00022692"/>
    </source>
</evidence>
<dbReference type="Gene3D" id="1.10.3720.10">
    <property type="entry name" value="MetI-like"/>
    <property type="match status" value="1"/>
</dbReference>
<dbReference type="InterPro" id="IPR017871">
    <property type="entry name" value="ABC_transporter-like_CS"/>
</dbReference>
<feature type="transmembrane region" description="Helical" evidence="14">
    <location>
        <begin position="306"/>
        <end position="324"/>
    </location>
</feature>
<keyword evidence="4" id="KW-0285">Flavoprotein</keyword>
<dbReference type="PROSITE" id="PS00211">
    <property type="entry name" value="ABC_TRANSPORTER_1"/>
    <property type="match status" value="1"/>
</dbReference>
<feature type="domain" description="ABC transmembrane type-1" evidence="16">
    <location>
        <begin position="245"/>
        <end position="432"/>
    </location>
</feature>
<dbReference type="InterPro" id="IPR000515">
    <property type="entry name" value="MetI-like"/>
</dbReference>
<dbReference type="CDD" id="cd02148">
    <property type="entry name" value="RutE-like"/>
    <property type="match status" value="1"/>
</dbReference>
<dbReference type="GO" id="GO:0016491">
    <property type="term" value="F:oxidoreductase activity"/>
    <property type="evidence" value="ECO:0007669"/>
    <property type="project" value="UniProtKB-KW"/>
</dbReference>
<dbReference type="Gene3D" id="3.40.50.300">
    <property type="entry name" value="P-loop containing nucleotide triphosphate hydrolases"/>
    <property type="match status" value="1"/>
</dbReference>
<comment type="similarity">
    <text evidence="2">Belongs to the ABC transporter superfamily.</text>
</comment>
<dbReference type="InterPro" id="IPR023936">
    <property type="entry name" value="RutE-like"/>
</dbReference>
<name>A0A163L885_DIDRA</name>
<dbReference type="SMART" id="SM00382">
    <property type="entry name" value="AAA"/>
    <property type="match status" value="1"/>
</dbReference>
<evidence type="ECO:0000259" key="15">
    <source>
        <dbReference type="PROSITE" id="PS50893"/>
    </source>
</evidence>
<gene>
    <name evidence="17" type="ORF">ST47_g1154</name>
</gene>
<protein>
    <recommendedName>
        <fullName evidence="19">ATPase</fullName>
    </recommendedName>
</protein>
<dbReference type="Gene3D" id="3.40.109.10">
    <property type="entry name" value="NADH Oxidase"/>
    <property type="match status" value="1"/>
</dbReference>
<keyword evidence="11" id="KW-0560">Oxidoreductase</keyword>
<evidence type="ECO:0000313" key="17">
    <source>
        <dbReference type="EMBL" id="KZM27575.1"/>
    </source>
</evidence>
<accession>A0A163L885</accession>
<evidence type="ECO:0000256" key="3">
    <source>
        <dbReference type="ARBA" id="ARBA00022448"/>
    </source>
</evidence>
<dbReference type="GO" id="GO:0016020">
    <property type="term" value="C:membrane"/>
    <property type="evidence" value="ECO:0007669"/>
    <property type="project" value="UniProtKB-SubCell"/>
</dbReference>
<dbReference type="Pfam" id="PF00528">
    <property type="entry name" value="BPD_transp_1"/>
    <property type="match status" value="1"/>
</dbReference>
<dbReference type="InterPro" id="IPR003593">
    <property type="entry name" value="AAA+_ATPase"/>
</dbReference>
<dbReference type="GO" id="GO:0016887">
    <property type="term" value="F:ATP hydrolysis activity"/>
    <property type="evidence" value="ECO:0007669"/>
    <property type="project" value="InterPro"/>
</dbReference>
<dbReference type="InterPro" id="IPR029479">
    <property type="entry name" value="Nitroreductase"/>
</dbReference>
<evidence type="ECO:0000256" key="1">
    <source>
        <dbReference type="ARBA" id="ARBA00004141"/>
    </source>
</evidence>
<evidence type="ECO:0000256" key="9">
    <source>
        <dbReference type="ARBA" id="ARBA00022857"/>
    </source>
</evidence>
<dbReference type="FunFam" id="3.40.50.300:FF:000425">
    <property type="entry name" value="Probable ABC transporter, ATP-binding subunit"/>
    <property type="match status" value="1"/>
</dbReference>
<organism evidence="17 18">
    <name type="scientific">Didymella rabiei</name>
    <name type="common">Chickpea ascochyta blight fungus</name>
    <name type="synonym">Mycosphaerella rabiei</name>
    <dbReference type="NCBI Taxonomy" id="5454"/>
    <lineage>
        <taxon>Eukaryota</taxon>
        <taxon>Fungi</taxon>
        <taxon>Dikarya</taxon>
        <taxon>Ascomycota</taxon>
        <taxon>Pezizomycotina</taxon>
        <taxon>Dothideomycetes</taxon>
        <taxon>Pleosporomycetidae</taxon>
        <taxon>Pleosporales</taxon>
        <taxon>Pleosporineae</taxon>
        <taxon>Didymellaceae</taxon>
        <taxon>Ascochyta</taxon>
    </lineage>
</organism>
<comment type="subcellular location">
    <subcellularLocation>
        <location evidence="1">Membrane</location>
        <topology evidence="1">Multi-pass membrane protein</topology>
    </subcellularLocation>
</comment>
<dbReference type="PANTHER" id="PTHR43117">
    <property type="entry name" value="OSMOPROTECTANT IMPORT ATP-BINDING PROTEIN OSMV"/>
    <property type="match status" value="1"/>
</dbReference>
<dbReference type="Pfam" id="PF00881">
    <property type="entry name" value="Nitroreductase"/>
    <property type="match status" value="1"/>
</dbReference>
<keyword evidence="8" id="KW-0067">ATP-binding</keyword>
<dbReference type="InterPro" id="IPR046342">
    <property type="entry name" value="CBS_dom_sf"/>
</dbReference>